<dbReference type="Gene3D" id="1.10.8.430">
    <property type="entry name" value="Helical domain of apoptotic protease-activating factors"/>
    <property type="match status" value="1"/>
</dbReference>
<feature type="domain" description="Disease resistance N-terminal" evidence="6">
    <location>
        <begin position="77"/>
        <end position="119"/>
    </location>
</feature>
<evidence type="ECO:0000256" key="1">
    <source>
        <dbReference type="ARBA" id="ARBA00022737"/>
    </source>
</evidence>
<proteinExistence type="predicted"/>
<accession>A0A3P6FVU8</accession>
<dbReference type="InterPro" id="IPR002182">
    <property type="entry name" value="NB-ARC"/>
</dbReference>
<dbReference type="InterPro" id="IPR042197">
    <property type="entry name" value="Apaf_helical"/>
</dbReference>
<dbReference type="PANTHER" id="PTHR36766:SF40">
    <property type="entry name" value="DISEASE RESISTANCE PROTEIN RGA3"/>
    <property type="match status" value="1"/>
</dbReference>
<dbReference type="InterPro" id="IPR027417">
    <property type="entry name" value="P-loop_NTPase"/>
</dbReference>
<dbReference type="GO" id="GO:0005524">
    <property type="term" value="F:ATP binding"/>
    <property type="evidence" value="ECO:0007669"/>
    <property type="project" value="UniProtKB-KW"/>
</dbReference>
<gene>
    <name evidence="7" type="ORF">BOLC1T03550H</name>
</gene>
<dbReference type="GO" id="GO:0043531">
    <property type="term" value="F:ADP binding"/>
    <property type="evidence" value="ECO:0007669"/>
    <property type="project" value="InterPro"/>
</dbReference>
<dbReference type="Gene3D" id="3.40.50.300">
    <property type="entry name" value="P-loop containing nucleotide triphosphate hydrolases"/>
    <property type="match status" value="1"/>
</dbReference>
<dbReference type="CDD" id="cd14798">
    <property type="entry name" value="RX-CC_like"/>
    <property type="match status" value="1"/>
</dbReference>
<feature type="domain" description="NB-ARC" evidence="5">
    <location>
        <begin position="193"/>
        <end position="357"/>
    </location>
</feature>
<keyword evidence="3" id="KW-0611">Plant defense</keyword>
<dbReference type="AlphaFoldDB" id="A0A3P6FVU8"/>
<evidence type="ECO:0000259" key="5">
    <source>
        <dbReference type="Pfam" id="PF00931"/>
    </source>
</evidence>
<dbReference type="InterPro" id="IPR038005">
    <property type="entry name" value="RX-like_CC"/>
</dbReference>
<dbReference type="PANTHER" id="PTHR36766">
    <property type="entry name" value="PLANT BROAD-SPECTRUM MILDEW RESISTANCE PROTEIN RPW8"/>
    <property type="match status" value="1"/>
</dbReference>
<sequence>MYKLKKIYIFKEHTVIQISSCGRVTVGDFLGDLKSRSQYARGTSVVCSTKALGPTKSRIFFSPRKKVFSPLCRETKHDANAKKQTSEVVKNCVDMIKEIIYDAEYIIETFIIKDELGKDGGIKKRIRRLACIIPERREIALEIESLSKRISKVICDMEKFGVQKIIADVRDPQPSQQRVEFARKYESNLVGLEENVEKLVGHLVGEEDVQVVSMTGMGGLGKTTLARQAFNHDKVKSKFDRLVWVCVTQLCDPMIVWQAIFRTLRPNEEENKILGMKKATLQDQLFQLLETFKSLIVFDDIWKEEDWKLIKPIFPHNKGSKVLLTSRNERVAGRGETYINFRPDFLSDENSWTLFQRIERWLVKLHLDDEKMEEMGKKMIKHCQRLPLAIRVLGGLLT</sequence>
<organism evidence="7">
    <name type="scientific">Brassica oleracea</name>
    <name type="common">Wild cabbage</name>
    <dbReference type="NCBI Taxonomy" id="3712"/>
    <lineage>
        <taxon>Eukaryota</taxon>
        <taxon>Viridiplantae</taxon>
        <taxon>Streptophyta</taxon>
        <taxon>Embryophyta</taxon>
        <taxon>Tracheophyta</taxon>
        <taxon>Spermatophyta</taxon>
        <taxon>Magnoliopsida</taxon>
        <taxon>eudicotyledons</taxon>
        <taxon>Gunneridae</taxon>
        <taxon>Pentapetalae</taxon>
        <taxon>rosids</taxon>
        <taxon>malvids</taxon>
        <taxon>Brassicales</taxon>
        <taxon>Brassicaceae</taxon>
        <taxon>Brassiceae</taxon>
        <taxon>Brassica</taxon>
    </lineage>
</organism>
<dbReference type="Pfam" id="PF18052">
    <property type="entry name" value="Rx_N"/>
    <property type="match status" value="1"/>
</dbReference>
<keyword evidence="1" id="KW-0677">Repeat</keyword>
<dbReference type="PRINTS" id="PR00364">
    <property type="entry name" value="DISEASERSIST"/>
</dbReference>
<reference evidence="7" key="1">
    <citation type="submission" date="2018-11" db="EMBL/GenBank/DDBJ databases">
        <authorList>
            <consortium name="Genoscope - CEA"/>
            <person name="William W."/>
        </authorList>
    </citation>
    <scope>NUCLEOTIDE SEQUENCE</scope>
</reference>
<evidence type="ECO:0000313" key="7">
    <source>
        <dbReference type="EMBL" id="VDD51161.1"/>
    </source>
</evidence>
<keyword evidence="2" id="KW-0547">Nucleotide-binding</keyword>
<dbReference type="InterPro" id="IPR041118">
    <property type="entry name" value="Rx_N"/>
</dbReference>
<dbReference type="Pfam" id="PF00931">
    <property type="entry name" value="NB-ARC"/>
    <property type="match status" value="1"/>
</dbReference>
<dbReference type="GO" id="GO:0006952">
    <property type="term" value="P:defense response"/>
    <property type="evidence" value="ECO:0007669"/>
    <property type="project" value="UniProtKB-KW"/>
</dbReference>
<dbReference type="FunFam" id="3.40.50.300:FF:001091">
    <property type="entry name" value="Probable disease resistance protein At1g61300"/>
    <property type="match status" value="1"/>
</dbReference>
<protein>
    <submittedName>
        <fullName evidence="7">Uncharacterized protein</fullName>
    </submittedName>
</protein>
<keyword evidence="4" id="KW-0067">ATP-binding</keyword>
<evidence type="ECO:0000259" key="6">
    <source>
        <dbReference type="Pfam" id="PF18052"/>
    </source>
</evidence>
<evidence type="ECO:0000256" key="2">
    <source>
        <dbReference type="ARBA" id="ARBA00022741"/>
    </source>
</evidence>
<dbReference type="SUPFAM" id="SSF52540">
    <property type="entry name" value="P-loop containing nucleoside triphosphate hydrolases"/>
    <property type="match status" value="1"/>
</dbReference>
<dbReference type="EMBL" id="LR031878">
    <property type="protein sequence ID" value="VDD51161.1"/>
    <property type="molecule type" value="Genomic_DNA"/>
</dbReference>
<dbReference type="Gene3D" id="1.20.5.4130">
    <property type="match status" value="1"/>
</dbReference>
<name>A0A3P6FVU8_BRAOL</name>
<evidence type="ECO:0000256" key="3">
    <source>
        <dbReference type="ARBA" id="ARBA00022821"/>
    </source>
</evidence>
<evidence type="ECO:0000256" key="4">
    <source>
        <dbReference type="ARBA" id="ARBA00022840"/>
    </source>
</evidence>